<dbReference type="GO" id="GO:0004850">
    <property type="term" value="F:uridine phosphorylase activity"/>
    <property type="evidence" value="ECO:0007669"/>
    <property type="project" value="TreeGrafter"/>
</dbReference>
<dbReference type="KEGG" id="bbig:BBBOND_0309520"/>
<dbReference type="GO" id="GO:0006218">
    <property type="term" value="P:uridine catabolic process"/>
    <property type="evidence" value="ECO:0007669"/>
    <property type="project" value="TreeGrafter"/>
</dbReference>
<reference evidence="3" key="1">
    <citation type="journal article" date="2014" name="Nucleic Acids Res.">
        <title>The evolutionary dynamics of variant antigen genes in Babesia reveal a history of genomic innovation underlying host-parasite interaction.</title>
        <authorList>
            <person name="Jackson A.P."/>
            <person name="Otto T.D."/>
            <person name="Darby A."/>
            <person name="Ramaprasad A."/>
            <person name="Xia D."/>
            <person name="Echaide I.E."/>
            <person name="Farber M."/>
            <person name="Gahlot S."/>
            <person name="Gamble J."/>
            <person name="Gupta D."/>
            <person name="Gupta Y."/>
            <person name="Jackson L."/>
            <person name="Malandrin L."/>
            <person name="Malas T.B."/>
            <person name="Moussa E."/>
            <person name="Nair M."/>
            <person name="Reid A.J."/>
            <person name="Sanders M."/>
            <person name="Sharma J."/>
            <person name="Tracey A."/>
            <person name="Quail M.A."/>
            <person name="Weir W."/>
            <person name="Wastling J.M."/>
            <person name="Hall N."/>
            <person name="Willadsen P."/>
            <person name="Lingelbach K."/>
            <person name="Shiels B."/>
            <person name="Tait A."/>
            <person name="Berriman M."/>
            <person name="Allred D.R."/>
            <person name="Pain A."/>
        </authorList>
    </citation>
    <scope>NUCLEOTIDE SEQUENCE [LARGE SCALE GENOMIC DNA]</scope>
    <source>
        <strain evidence="3">Bond</strain>
    </source>
</reference>
<evidence type="ECO:0000259" key="1">
    <source>
        <dbReference type="Pfam" id="PF01048"/>
    </source>
</evidence>
<gene>
    <name evidence="2" type="ORF">BBBOND_0309520</name>
</gene>
<dbReference type="VEuPathDB" id="PiroplasmaDB:BBBOND_0309520"/>
<evidence type="ECO:0000313" key="2">
    <source>
        <dbReference type="EMBL" id="CDR97049.1"/>
    </source>
</evidence>
<proteinExistence type="predicted"/>
<dbReference type="OMA" id="PQCLLCG"/>
<dbReference type="OrthoDB" id="416752at2759"/>
<accession>A0A061DD27</accession>
<dbReference type="InterPro" id="IPR035994">
    <property type="entry name" value="Nucleoside_phosphorylase_sf"/>
</dbReference>
<dbReference type="Proteomes" id="UP000033188">
    <property type="component" value="Chromosome 3"/>
</dbReference>
<keyword evidence="3" id="KW-1185">Reference proteome</keyword>
<dbReference type="EMBL" id="LK391709">
    <property type="protein sequence ID" value="CDR97049.1"/>
    <property type="molecule type" value="Genomic_DNA"/>
</dbReference>
<dbReference type="SUPFAM" id="SSF53167">
    <property type="entry name" value="Purine and uridine phosphorylases"/>
    <property type="match status" value="1"/>
</dbReference>
<name>A0A061DD27_BABBI</name>
<protein>
    <submittedName>
        <fullName evidence="2">Phosphorylase family protein, putative</fullName>
    </submittedName>
</protein>
<sequence>MEQNGGVILNRTSIPKDRVHRVAIICGDQKRFEMFKREVTNYREFGYYSCWKAAEFEYDGEYFLLACHGVGSQPTAVLVRELIELGVKCIIRSGTSGTFMPQKHVIGDICICYGCIRGDSTTRNDIDIAFPAAAHPDVVEALRNASEELNVPTHMGLCYTTDLFYRTGILGEDPKMPFVKCGVAIEDTDNSAMFTLCNIYGIRCGAICTIDGCPFEWVIGNYGPHTPQMAKGKEFMIKVTVRAAAEVTRQIKAEEAQVAAAA</sequence>
<dbReference type="Gene3D" id="3.40.50.1580">
    <property type="entry name" value="Nucleoside phosphorylase domain"/>
    <property type="match status" value="1"/>
</dbReference>
<dbReference type="AlphaFoldDB" id="A0A061DD27"/>
<dbReference type="Pfam" id="PF01048">
    <property type="entry name" value="PNP_UDP_1"/>
    <property type="match status" value="1"/>
</dbReference>
<dbReference type="RefSeq" id="XP_012769235.1">
    <property type="nucleotide sequence ID" value="XM_012913781.1"/>
</dbReference>
<dbReference type="GeneID" id="24565590"/>
<evidence type="ECO:0000313" key="3">
    <source>
        <dbReference type="Proteomes" id="UP000033188"/>
    </source>
</evidence>
<dbReference type="InterPro" id="IPR000845">
    <property type="entry name" value="Nucleoside_phosphorylase_d"/>
</dbReference>
<feature type="domain" description="Nucleoside phosphorylase" evidence="1">
    <location>
        <begin position="21"/>
        <end position="214"/>
    </location>
</feature>
<dbReference type="PANTHER" id="PTHR43691">
    <property type="entry name" value="URIDINE PHOSPHORYLASE"/>
    <property type="match status" value="1"/>
</dbReference>
<dbReference type="PANTHER" id="PTHR43691:SF11">
    <property type="entry name" value="FI09636P-RELATED"/>
    <property type="match status" value="1"/>
</dbReference>
<organism evidence="2 3">
    <name type="scientific">Babesia bigemina</name>
    <dbReference type="NCBI Taxonomy" id="5866"/>
    <lineage>
        <taxon>Eukaryota</taxon>
        <taxon>Sar</taxon>
        <taxon>Alveolata</taxon>
        <taxon>Apicomplexa</taxon>
        <taxon>Aconoidasida</taxon>
        <taxon>Piroplasmida</taxon>
        <taxon>Babesiidae</taxon>
        <taxon>Babesia</taxon>
    </lineage>
</organism>
<dbReference type="GO" id="GO:0005829">
    <property type="term" value="C:cytosol"/>
    <property type="evidence" value="ECO:0007669"/>
    <property type="project" value="TreeGrafter"/>
</dbReference>